<feature type="transmembrane region" description="Helical" evidence="7">
    <location>
        <begin position="79"/>
        <end position="102"/>
    </location>
</feature>
<organism evidence="8 9">
    <name type="scientific">Candidatus Rhodobacter oscarellae</name>
    <dbReference type="NCBI Taxonomy" id="1675527"/>
    <lineage>
        <taxon>Bacteria</taxon>
        <taxon>Pseudomonadati</taxon>
        <taxon>Pseudomonadota</taxon>
        <taxon>Alphaproteobacteria</taxon>
        <taxon>Rhodobacterales</taxon>
        <taxon>Rhodobacter group</taxon>
        <taxon>Rhodobacter</taxon>
    </lineage>
</organism>
<proteinExistence type="inferred from homology"/>
<comment type="similarity">
    <text evidence="2">Belongs to the chromate ion transporter (CHR) (TC 2.A.51) family.</text>
</comment>
<evidence type="ECO:0000313" key="8">
    <source>
        <dbReference type="EMBL" id="KMW57039.1"/>
    </source>
</evidence>
<keyword evidence="3" id="KW-1003">Cell membrane</keyword>
<comment type="caution">
    <text evidence="8">The sequence shown here is derived from an EMBL/GenBank/DDBJ whole genome shotgun (WGS) entry which is preliminary data.</text>
</comment>
<dbReference type="STRING" id="1675527.AIOL_001997"/>
<dbReference type="PANTHER" id="PTHR33567">
    <property type="entry name" value="CHROMATE ION TRANSPORTER (EUROFUNG)"/>
    <property type="match status" value="1"/>
</dbReference>
<evidence type="ECO:0000256" key="1">
    <source>
        <dbReference type="ARBA" id="ARBA00004651"/>
    </source>
</evidence>
<dbReference type="GO" id="GO:0005886">
    <property type="term" value="C:plasma membrane"/>
    <property type="evidence" value="ECO:0007669"/>
    <property type="project" value="UniProtKB-SubCell"/>
</dbReference>
<feature type="transmembrane region" description="Helical" evidence="7">
    <location>
        <begin position="108"/>
        <end position="129"/>
    </location>
</feature>
<dbReference type="PATRIC" id="fig|1675527.3.peg.2102"/>
<dbReference type="PANTHER" id="PTHR33567:SF3">
    <property type="entry name" value="CHROMATE ION TRANSPORTER (EUROFUNG)"/>
    <property type="match status" value="1"/>
</dbReference>
<feature type="transmembrane region" description="Helical" evidence="7">
    <location>
        <begin position="231"/>
        <end position="250"/>
    </location>
</feature>
<feature type="transmembrane region" description="Helical" evidence="7">
    <location>
        <begin position="408"/>
        <end position="424"/>
    </location>
</feature>
<dbReference type="EMBL" id="LFTY01000002">
    <property type="protein sequence ID" value="KMW57039.1"/>
    <property type="molecule type" value="Genomic_DNA"/>
</dbReference>
<sequence length="425" mass="45206">MDASFRELLWAFFRIGILSFGGPAAQIAVMHKELVEDRPWLSEAQFLNALSFCMLLPGPEAMQLATYCGWRLRGVPGGLIAGLLFVLPGALVMAALAGLYVWLGQVPLVEAVFLGVKAAVVVIVLQALLKVANKALRSLDRWVLAGLSFLAIFAFALPFPLIIATAALYGWLRGGPGAEAPAPLSDRSDLRASSPSAGLVRTVALWGALWWAPIGVLWLTGQELLTQVGLFFSKLAIVTFGGAYAVLAYMTQEVVQVQGWISTQQMMDGLGLAETTPGPLILVTEFVGFLAGYGAGGWGLALAAALLTVWVTFVPCFLWIFAGAPYIEWISTRPRLAGALQAITAAVVGVILNLSLWFATHVFFAQVNTTQLGPLHLLSPELATLDVTAALLAVIAGVLMLWLRVGMISTLLIVAALGVAGSYFV</sequence>
<reference evidence="8 9" key="1">
    <citation type="submission" date="2015-06" db="EMBL/GenBank/DDBJ databases">
        <title>Draft genome sequence of an Alphaproteobacteria species associated to the Mediterranean sponge Oscarella lobularis.</title>
        <authorList>
            <person name="Jourda C."/>
            <person name="Santini S."/>
            <person name="Claverie J.-M."/>
        </authorList>
    </citation>
    <scope>NUCLEOTIDE SEQUENCE [LARGE SCALE GENOMIC DNA]</scope>
    <source>
        <strain evidence="8">IGS</strain>
    </source>
</reference>
<dbReference type="GO" id="GO:0015109">
    <property type="term" value="F:chromate transmembrane transporter activity"/>
    <property type="evidence" value="ECO:0007669"/>
    <property type="project" value="InterPro"/>
</dbReference>
<feature type="transmembrane region" description="Helical" evidence="7">
    <location>
        <begin position="384"/>
        <end position="403"/>
    </location>
</feature>
<protein>
    <submittedName>
        <fullName evidence="8">Chromate transporter</fullName>
    </submittedName>
</protein>
<dbReference type="InterPro" id="IPR003370">
    <property type="entry name" value="Chromate_transpt"/>
</dbReference>
<feature type="transmembrane region" description="Helical" evidence="7">
    <location>
        <begin position="342"/>
        <end position="364"/>
    </location>
</feature>
<evidence type="ECO:0000256" key="4">
    <source>
        <dbReference type="ARBA" id="ARBA00022692"/>
    </source>
</evidence>
<evidence type="ECO:0000256" key="2">
    <source>
        <dbReference type="ARBA" id="ARBA00005262"/>
    </source>
</evidence>
<accession>A0A0J9E5D9</accession>
<dbReference type="InterPro" id="IPR014047">
    <property type="entry name" value="Chr_Tranpt_l_chain"/>
</dbReference>
<keyword evidence="6 7" id="KW-0472">Membrane</keyword>
<evidence type="ECO:0000256" key="5">
    <source>
        <dbReference type="ARBA" id="ARBA00022989"/>
    </source>
</evidence>
<feature type="transmembrane region" description="Helical" evidence="7">
    <location>
        <begin position="198"/>
        <end position="219"/>
    </location>
</feature>
<evidence type="ECO:0000313" key="9">
    <source>
        <dbReference type="Proteomes" id="UP000037178"/>
    </source>
</evidence>
<keyword evidence="9" id="KW-1185">Reference proteome</keyword>
<comment type="subcellular location">
    <subcellularLocation>
        <location evidence="1">Cell membrane</location>
        <topology evidence="1">Multi-pass membrane protein</topology>
    </subcellularLocation>
</comment>
<feature type="transmembrane region" description="Helical" evidence="7">
    <location>
        <begin position="141"/>
        <end position="172"/>
    </location>
</feature>
<dbReference type="OrthoDB" id="8969999at2"/>
<keyword evidence="4 7" id="KW-0812">Transmembrane</keyword>
<keyword evidence="5 7" id="KW-1133">Transmembrane helix</keyword>
<evidence type="ECO:0000256" key="7">
    <source>
        <dbReference type="SAM" id="Phobius"/>
    </source>
</evidence>
<feature type="transmembrane region" description="Helical" evidence="7">
    <location>
        <begin position="298"/>
        <end position="321"/>
    </location>
</feature>
<dbReference type="RefSeq" id="WP_049642830.1">
    <property type="nucleotide sequence ID" value="NZ_LFTY01000002.1"/>
</dbReference>
<evidence type="ECO:0000256" key="3">
    <source>
        <dbReference type="ARBA" id="ARBA00022475"/>
    </source>
</evidence>
<evidence type="ECO:0000256" key="6">
    <source>
        <dbReference type="ARBA" id="ARBA00023136"/>
    </source>
</evidence>
<gene>
    <name evidence="8" type="ORF">AIOL_001997</name>
</gene>
<dbReference type="AlphaFoldDB" id="A0A0J9E5D9"/>
<dbReference type="Proteomes" id="UP000037178">
    <property type="component" value="Unassembled WGS sequence"/>
</dbReference>
<dbReference type="PIRSF" id="PIRSF004810">
    <property type="entry name" value="ChrA"/>
    <property type="match status" value="1"/>
</dbReference>
<dbReference type="NCBIfam" id="TIGR00937">
    <property type="entry name" value="2A51"/>
    <property type="match status" value="1"/>
</dbReference>
<name>A0A0J9E5D9_9RHOB</name>
<dbReference type="Pfam" id="PF02417">
    <property type="entry name" value="Chromate_transp"/>
    <property type="match status" value="2"/>
</dbReference>